<dbReference type="Gene3D" id="2.60.300.12">
    <property type="entry name" value="HesB-like domain"/>
    <property type="match status" value="1"/>
</dbReference>
<dbReference type="Pfam" id="PF01521">
    <property type="entry name" value="Fe-S_biosyn"/>
    <property type="match status" value="1"/>
</dbReference>
<dbReference type="RefSeq" id="WP_207049734.1">
    <property type="nucleotide sequence ID" value="NZ_JAFIMU010000004.1"/>
</dbReference>
<keyword evidence="4" id="KW-1185">Reference proteome</keyword>
<organism evidence="3 4">
    <name type="scientific">Corallococcus macrosporus</name>
    <dbReference type="NCBI Taxonomy" id="35"/>
    <lineage>
        <taxon>Bacteria</taxon>
        <taxon>Pseudomonadati</taxon>
        <taxon>Myxococcota</taxon>
        <taxon>Myxococcia</taxon>
        <taxon>Myxococcales</taxon>
        <taxon>Cystobacterineae</taxon>
        <taxon>Myxococcaceae</taxon>
        <taxon>Corallococcus</taxon>
    </lineage>
</organism>
<dbReference type="InterPro" id="IPR000361">
    <property type="entry name" value="ATAP_core_dom"/>
</dbReference>
<name>A0ABS3D932_9BACT</name>
<dbReference type="EMBL" id="JAFIMU010000004">
    <property type="protein sequence ID" value="MBN8227177.1"/>
    <property type="molecule type" value="Genomic_DNA"/>
</dbReference>
<evidence type="ECO:0000256" key="1">
    <source>
        <dbReference type="SAM" id="MobiDB-lite"/>
    </source>
</evidence>
<reference evidence="3 4" key="1">
    <citation type="submission" date="2021-02" db="EMBL/GenBank/DDBJ databases">
        <title>De Novo genome assembly of isolated myxobacteria.</title>
        <authorList>
            <person name="Stevens D.C."/>
        </authorList>
    </citation>
    <scope>NUCLEOTIDE SEQUENCE [LARGE SCALE GENOMIC DNA]</scope>
    <source>
        <strain evidence="3 4">ATCC 29039</strain>
    </source>
</reference>
<proteinExistence type="predicted"/>
<evidence type="ECO:0000313" key="3">
    <source>
        <dbReference type="EMBL" id="MBN8227177.1"/>
    </source>
</evidence>
<dbReference type="InterPro" id="IPR035903">
    <property type="entry name" value="HesB-like_dom_sf"/>
</dbReference>
<dbReference type="PANTHER" id="PTHR43011">
    <property type="entry name" value="IRON-SULFUR CLUSTER ASSEMBLY 2 HOMOLOG, MITOCHONDRIAL"/>
    <property type="match status" value="1"/>
</dbReference>
<dbReference type="InterPro" id="IPR016092">
    <property type="entry name" value="ATAP"/>
</dbReference>
<dbReference type="SUPFAM" id="SSF89360">
    <property type="entry name" value="HesB-like domain"/>
    <property type="match status" value="1"/>
</dbReference>
<feature type="region of interest" description="Disordered" evidence="1">
    <location>
        <begin position="1"/>
        <end position="24"/>
    </location>
</feature>
<gene>
    <name evidence="3" type="ORF">JYK02_06595</name>
</gene>
<evidence type="ECO:0000313" key="4">
    <source>
        <dbReference type="Proteomes" id="UP000664052"/>
    </source>
</evidence>
<protein>
    <submittedName>
        <fullName evidence="3">Iron-sulfur cluster assembly accessory protein</fullName>
    </submittedName>
</protein>
<accession>A0ABS3D932</accession>
<sequence length="128" mass="13877">MNEQAQPTQAPQTTPPKPAPKGIGLADSAVARLKQLLAERQTPDAGLRIAVKGGGCSGLQYSMEWSEKSRERDKVFERDGVRVFVDPKSYLYLIGTELVFEQTLMASGFKLNNPNVKAACGCGESFSV</sequence>
<dbReference type="PANTHER" id="PTHR43011:SF1">
    <property type="entry name" value="IRON-SULFUR CLUSTER ASSEMBLY 2 HOMOLOG, MITOCHONDRIAL"/>
    <property type="match status" value="1"/>
</dbReference>
<dbReference type="Proteomes" id="UP000664052">
    <property type="component" value="Unassembled WGS sequence"/>
</dbReference>
<comment type="caution">
    <text evidence="3">The sequence shown here is derived from an EMBL/GenBank/DDBJ whole genome shotgun (WGS) entry which is preliminary data.</text>
</comment>
<feature type="compositionally biased region" description="Low complexity" evidence="1">
    <location>
        <begin position="1"/>
        <end position="12"/>
    </location>
</feature>
<dbReference type="PROSITE" id="PS01152">
    <property type="entry name" value="HESB"/>
    <property type="match status" value="1"/>
</dbReference>
<dbReference type="NCBIfam" id="TIGR00049">
    <property type="entry name" value="iron-sulfur cluster assembly accessory protein"/>
    <property type="match status" value="1"/>
</dbReference>
<dbReference type="InterPro" id="IPR017870">
    <property type="entry name" value="FeS_cluster_insertion_CS"/>
</dbReference>
<feature type="domain" description="Core" evidence="2">
    <location>
        <begin position="23"/>
        <end position="124"/>
    </location>
</feature>
<evidence type="ECO:0000259" key="2">
    <source>
        <dbReference type="Pfam" id="PF01521"/>
    </source>
</evidence>